<gene>
    <name evidence="3" type="ORF">DFP72DRAFT_1072260</name>
</gene>
<evidence type="ECO:0000256" key="1">
    <source>
        <dbReference type="SAM" id="MobiDB-lite"/>
    </source>
</evidence>
<dbReference type="OrthoDB" id="3265734at2759"/>
<organism evidence="3 4">
    <name type="scientific">Ephemerocybe angulata</name>
    <dbReference type="NCBI Taxonomy" id="980116"/>
    <lineage>
        <taxon>Eukaryota</taxon>
        <taxon>Fungi</taxon>
        <taxon>Dikarya</taxon>
        <taxon>Basidiomycota</taxon>
        <taxon>Agaricomycotina</taxon>
        <taxon>Agaricomycetes</taxon>
        <taxon>Agaricomycetidae</taxon>
        <taxon>Agaricales</taxon>
        <taxon>Agaricineae</taxon>
        <taxon>Psathyrellaceae</taxon>
        <taxon>Ephemerocybe</taxon>
    </lineage>
</organism>
<feature type="transmembrane region" description="Helical" evidence="2">
    <location>
        <begin position="220"/>
        <end position="244"/>
    </location>
</feature>
<keyword evidence="2" id="KW-0472">Membrane</keyword>
<evidence type="ECO:0008006" key="5">
    <source>
        <dbReference type="Google" id="ProtNLM"/>
    </source>
</evidence>
<evidence type="ECO:0000313" key="4">
    <source>
        <dbReference type="Proteomes" id="UP000521943"/>
    </source>
</evidence>
<reference evidence="3 4" key="1">
    <citation type="submission" date="2020-07" db="EMBL/GenBank/DDBJ databases">
        <title>Comparative genomics of pyrophilous fungi reveals a link between fire events and developmental genes.</title>
        <authorList>
            <consortium name="DOE Joint Genome Institute"/>
            <person name="Steindorff A.S."/>
            <person name="Carver A."/>
            <person name="Calhoun S."/>
            <person name="Stillman K."/>
            <person name="Liu H."/>
            <person name="Lipzen A."/>
            <person name="Pangilinan J."/>
            <person name="Labutti K."/>
            <person name="Bruns T.D."/>
            <person name="Grigoriev I.V."/>
        </authorList>
    </citation>
    <scope>NUCLEOTIDE SEQUENCE [LARGE SCALE GENOMIC DNA]</scope>
    <source>
        <strain evidence="3 4">CBS 144469</strain>
    </source>
</reference>
<evidence type="ECO:0000313" key="3">
    <source>
        <dbReference type="EMBL" id="KAF6750555.1"/>
    </source>
</evidence>
<keyword evidence="2" id="KW-1133">Transmembrane helix</keyword>
<dbReference type="Proteomes" id="UP000521943">
    <property type="component" value="Unassembled WGS sequence"/>
</dbReference>
<feature type="compositionally biased region" description="Polar residues" evidence="1">
    <location>
        <begin position="273"/>
        <end position="295"/>
    </location>
</feature>
<dbReference type="EMBL" id="JACGCI010000056">
    <property type="protein sequence ID" value="KAF6750555.1"/>
    <property type="molecule type" value="Genomic_DNA"/>
</dbReference>
<dbReference type="Gene3D" id="2.60.120.260">
    <property type="entry name" value="Galactose-binding domain-like"/>
    <property type="match status" value="1"/>
</dbReference>
<proteinExistence type="predicted"/>
<keyword evidence="2" id="KW-0812">Transmembrane</keyword>
<evidence type="ECO:0000256" key="2">
    <source>
        <dbReference type="SAM" id="Phobius"/>
    </source>
</evidence>
<comment type="caution">
    <text evidence="3">The sequence shown here is derived from an EMBL/GenBank/DDBJ whole genome shotgun (WGS) entry which is preliminary data.</text>
</comment>
<protein>
    <recommendedName>
        <fullName evidence="5">Transmembrane protein</fullName>
    </recommendedName>
</protein>
<feature type="region of interest" description="Disordered" evidence="1">
    <location>
        <begin position="251"/>
        <end position="306"/>
    </location>
</feature>
<sequence>MSKAVVVDDNSPYIAYSGNGDWQSESSLHFTWEDGATATFSFQGTNAVVYGAVPAGDPSKNEAVLISIVIDGGSPLSITRKTGPQAVPNVAWWNSGILPDGDHTFTITYHALNDMEFQLDRIEYIGSPELAVPTRTTLIFQTSVVVSTGTSIVGPGTTISTTASFTSTFTSTATVVGGSTLPGTTTLRDPQTATARPGIANVSGGANSLPASANLKVANVGAIAGGIVGGTVVLLSLIVFCVFINRRRRGMGSSSRTTLDPSGTVFGEPKPSPSISPYNVTESSQASTYISTPSSHPHRAHPKGHSLLPRYSYVPPLTEHGYQAELPILDIRRRSIVESSSIVETPGATIGHGNPGMAHWAQDAKQGPLAASDDGRSAMAESEGALTFVNSDYTGGRRSHLISVPRASASYIGSVSRMDEEVDAPPAYQGL</sequence>
<dbReference type="AlphaFoldDB" id="A0A8H6HP25"/>
<accession>A0A8H6HP25</accession>
<keyword evidence="4" id="KW-1185">Reference proteome</keyword>
<name>A0A8H6HP25_9AGAR</name>